<dbReference type="Pfam" id="PF00149">
    <property type="entry name" value="Metallophos"/>
    <property type="match status" value="1"/>
</dbReference>
<feature type="binding site" evidence="10">
    <location>
        <position position="136"/>
    </location>
    <ligand>
        <name>Zn(2+)</name>
        <dbReference type="ChEBI" id="CHEBI:29105"/>
        <label>1</label>
    </ligand>
</feature>
<name>A0A8S1HWB9_9PELO</name>
<feature type="binding site" evidence="10">
    <location>
        <position position="213"/>
    </location>
    <ligand>
        <name>Zn(2+)</name>
        <dbReference type="ChEBI" id="CHEBI:29105"/>
        <label>1</label>
    </ligand>
</feature>
<feature type="binding site" evidence="10">
    <location>
        <position position="253"/>
    </location>
    <ligand>
        <name>Zn(2+)</name>
        <dbReference type="ChEBI" id="CHEBI:29105"/>
        <label>2</label>
    </ligand>
</feature>
<sequence>MKFGLYFLPLLLVFATYDRAEALTECEQCVAAVDLLQVAWGEKTTEACVVDLAIFICETFHIVDNFICNDEFMWVVERVIITPHEMCGLLMNDNCGNFTNPLLSKWDIPIPGGQPPFYRPEVPQGKPTLRALHLTDLHVDMFYTPGLEAQCDTPLCCRPQDINSEIALGAVKEPAQYWGTVGNCDAPYYLLTNMLQHIASSNEIIDYVMVSGDVVSHAVWAYTNDAHAAMVRNISDTIRSYFPTTPVYFAVGNHEGVPIDNFAPHFTPKKFHMDWLYGTMATSWKGWVPADQIKTLEYNGCYTVNVAPGLRVISINNAYGDTNNFWLYVNQTDPDGTLQWLIGQLLDAEQKGDKVHIVAHIPGSNGEALEGFAINYYKIMNRFANTVVAQFFGHTHSESFYMIYADPEDFKSTPTGVVYSAPSLTTYSDFFPAYRIFTIDGVYEGSTYQVIDYEEWYFNLTENNANPSNPTWKHLYQSANAEYGLKSQSPAEYNNMIERMKTDDVLFQKFYEHHYRRTKYDGLSECTGNCKLGYLCSPRQFHHEDKLCSDLQGFERVSMSPRKKSIYKNTDGKRRRNSDECPI</sequence>
<dbReference type="AlphaFoldDB" id="A0A8S1HWB9"/>
<dbReference type="GO" id="GO:0046513">
    <property type="term" value="P:ceramide biosynthetic process"/>
    <property type="evidence" value="ECO:0007669"/>
    <property type="project" value="TreeGrafter"/>
</dbReference>
<evidence type="ECO:0000256" key="11">
    <source>
        <dbReference type="PIRSR" id="PIRSR000948-2"/>
    </source>
</evidence>
<keyword evidence="7 10" id="KW-0862">Zinc</keyword>
<feature type="binding site" evidence="10">
    <location>
        <position position="396"/>
    </location>
    <ligand>
        <name>Zn(2+)</name>
        <dbReference type="ChEBI" id="CHEBI:29105"/>
        <label>1</label>
    </ligand>
</feature>
<feature type="disulfide bond" evidence="11">
    <location>
        <begin position="157"/>
        <end position="184"/>
    </location>
</feature>
<feature type="domain" description="Sphingomyelin phosphodiesterase C-terminal" evidence="15">
    <location>
        <begin position="430"/>
        <end position="537"/>
    </location>
</feature>
<dbReference type="GO" id="GO:0005764">
    <property type="term" value="C:lysosome"/>
    <property type="evidence" value="ECO:0007669"/>
    <property type="project" value="TreeGrafter"/>
</dbReference>
<reference evidence="16" key="1">
    <citation type="submission" date="2020-10" db="EMBL/GenBank/DDBJ databases">
        <authorList>
            <person name="Kikuchi T."/>
        </authorList>
    </citation>
    <scope>NUCLEOTIDE SEQUENCE</scope>
    <source>
        <strain evidence="16">NKZ352</strain>
    </source>
</reference>
<keyword evidence="8" id="KW-0325">Glycoprotein</keyword>
<evidence type="ECO:0000256" key="4">
    <source>
        <dbReference type="ARBA" id="ARBA00022723"/>
    </source>
</evidence>
<feature type="signal peptide" evidence="13">
    <location>
        <begin position="1"/>
        <end position="22"/>
    </location>
</feature>
<dbReference type="Gene3D" id="3.60.21.10">
    <property type="match status" value="1"/>
</dbReference>
<dbReference type="PANTHER" id="PTHR10340:SF31">
    <property type="entry name" value="SPHINGOMYELIN PHOSPHODIESTERASE ASM-3-RELATED"/>
    <property type="match status" value="1"/>
</dbReference>
<comment type="function">
    <text evidence="9">Converts sphingomyelin to ceramide.</text>
</comment>
<feature type="binding site" evidence="10">
    <location>
        <position position="138"/>
    </location>
    <ligand>
        <name>Zn(2+)</name>
        <dbReference type="ChEBI" id="CHEBI:29105"/>
        <label>1</label>
    </ligand>
</feature>
<dbReference type="GO" id="GO:0006685">
    <property type="term" value="P:sphingomyelin catabolic process"/>
    <property type="evidence" value="ECO:0007669"/>
    <property type="project" value="UniProtKB-UniRule"/>
</dbReference>
<feature type="disulfide bond" evidence="11">
    <location>
        <begin position="526"/>
        <end position="530"/>
    </location>
</feature>
<keyword evidence="17" id="KW-1185">Reference proteome</keyword>
<keyword evidence="6 9" id="KW-0378">Hydrolase</keyword>
<proteinExistence type="inferred from homology"/>
<dbReference type="GO" id="GO:0016798">
    <property type="term" value="F:hydrolase activity, acting on glycosyl bonds"/>
    <property type="evidence" value="ECO:0007669"/>
    <property type="project" value="UniProtKB-KW"/>
</dbReference>
<evidence type="ECO:0000259" key="15">
    <source>
        <dbReference type="Pfam" id="PF19272"/>
    </source>
</evidence>
<dbReference type="InterPro" id="IPR041805">
    <property type="entry name" value="ASMase/PPN1_MPP"/>
</dbReference>
<evidence type="ECO:0000313" key="17">
    <source>
        <dbReference type="Proteomes" id="UP000835052"/>
    </source>
</evidence>
<dbReference type="GO" id="GO:0016020">
    <property type="term" value="C:membrane"/>
    <property type="evidence" value="ECO:0007669"/>
    <property type="project" value="GOC"/>
</dbReference>
<feature type="disulfide bond" evidence="11">
    <location>
        <begin position="26"/>
        <end position="95"/>
    </location>
</feature>
<accession>A0A8S1HWB9</accession>
<dbReference type="OrthoDB" id="282973at2759"/>
<feature type="chain" id="PRO_5035858131" description="Sphingomyelin phosphodiesterase" evidence="13">
    <location>
        <begin position="23"/>
        <end position="583"/>
    </location>
</feature>
<feature type="disulfide bond" evidence="11">
    <location>
        <begin position="151"/>
        <end position="156"/>
    </location>
</feature>
<evidence type="ECO:0000313" key="16">
    <source>
        <dbReference type="EMBL" id="CAD6200211.1"/>
    </source>
</evidence>
<dbReference type="EMBL" id="CAJGYM010000254">
    <property type="protein sequence ID" value="CAD6200211.1"/>
    <property type="molecule type" value="Genomic_DNA"/>
</dbReference>
<evidence type="ECO:0000256" key="1">
    <source>
        <dbReference type="ARBA" id="ARBA00004613"/>
    </source>
</evidence>
<evidence type="ECO:0000256" key="12">
    <source>
        <dbReference type="SAM" id="MobiDB-lite"/>
    </source>
</evidence>
<evidence type="ECO:0000259" key="14">
    <source>
        <dbReference type="Pfam" id="PF00149"/>
    </source>
</evidence>
<keyword evidence="5 13" id="KW-0732">Signal</keyword>
<keyword evidence="4 10" id="KW-0479">Metal-binding</keyword>
<dbReference type="InterPro" id="IPR029052">
    <property type="entry name" value="Metallo-depent_PP-like"/>
</dbReference>
<gene>
    <name evidence="16" type="ORF">CAUJ_LOCUS16108</name>
</gene>
<dbReference type="InterPro" id="IPR045473">
    <property type="entry name" value="ASM_C"/>
</dbReference>
<dbReference type="InterPro" id="IPR011160">
    <property type="entry name" value="Sphingomy_PDE"/>
</dbReference>
<dbReference type="Pfam" id="PF19272">
    <property type="entry name" value="ASMase_C"/>
    <property type="match status" value="1"/>
</dbReference>
<comment type="cofactor">
    <cofactor evidence="10">
        <name>Zn(2+)</name>
        <dbReference type="ChEBI" id="CHEBI:29105"/>
    </cofactor>
    <text evidence="10">Binds 2 Zn(2+) ions per subunit.</text>
</comment>
<evidence type="ECO:0000256" key="5">
    <source>
        <dbReference type="ARBA" id="ARBA00022729"/>
    </source>
</evidence>
<feature type="disulfide bond" evidence="11">
    <location>
        <begin position="57"/>
        <end position="68"/>
    </location>
</feature>
<protein>
    <recommendedName>
        <fullName evidence="9">Sphingomyelin phosphodiesterase</fullName>
        <ecNumber evidence="9">3.1.4.12</ecNumber>
    </recommendedName>
</protein>
<comment type="catalytic activity">
    <reaction evidence="9">
        <text>a sphingomyelin + H2O = phosphocholine + an N-acylsphing-4-enine + H(+)</text>
        <dbReference type="Rhea" id="RHEA:19253"/>
        <dbReference type="ChEBI" id="CHEBI:15377"/>
        <dbReference type="ChEBI" id="CHEBI:15378"/>
        <dbReference type="ChEBI" id="CHEBI:17636"/>
        <dbReference type="ChEBI" id="CHEBI:52639"/>
        <dbReference type="ChEBI" id="CHEBI:295975"/>
        <dbReference type="EC" id="3.1.4.12"/>
    </reaction>
</comment>
<keyword evidence="11" id="KW-1015">Disulfide bond</keyword>
<evidence type="ECO:0000256" key="9">
    <source>
        <dbReference type="PIRNR" id="PIRNR000948"/>
    </source>
</evidence>
<dbReference type="GO" id="GO:0061750">
    <property type="term" value="F:acid sphingomyelin phosphodiesterase activity"/>
    <property type="evidence" value="ECO:0007669"/>
    <property type="project" value="TreeGrafter"/>
</dbReference>
<evidence type="ECO:0000256" key="7">
    <source>
        <dbReference type="ARBA" id="ARBA00022833"/>
    </source>
</evidence>
<feature type="disulfide bond" evidence="11">
    <location>
        <begin position="29"/>
        <end position="87"/>
    </location>
</feature>
<feature type="binding site" evidence="10">
    <location>
        <position position="213"/>
    </location>
    <ligand>
        <name>Zn(2+)</name>
        <dbReference type="ChEBI" id="CHEBI:29105"/>
        <label>2</label>
    </ligand>
</feature>
<feature type="domain" description="Calcineurin-like phosphoesterase" evidence="14">
    <location>
        <begin position="130"/>
        <end position="397"/>
    </location>
</feature>
<evidence type="ECO:0000256" key="2">
    <source>
        <dbReference type="ARBA" id="ARBA00008234"/>
    </source>
</evidence>
<dbReference type="SUPFAM" id="SSF56300">
    <property type="entry name" value="Metallo-dependent phosphatases"/>
    <property type="match status" value="1"/>
</dbReference>
<feature type="region of interest" description="Disordered" evidence="12">
    <location>
        <begin position="562"/>
        <end position="583"/>
    </location>
</feature>
<evidence type="ECO:0000256" key="8">
    <source>
        <dbReference type="ARBA" id="ARBA00023180"/>
    </source>
</evidence>
<dbReference type="CDD" id="cd00842">
    <property type="entry name" value="MPP_ASMase"/>
    <property type="match status" value="1"/>
</dbReference>
<dbReference type="InterPro" id="IPR004843">
    <property type="entry name" value="Calcineurin-like_PHP"/>
</dbReference>
<dbReference type="GO" id="GO:0005615">
    <property type="term" value="C:extracellular space"/>
    <property type="evidence" value="ECO:0007669"/>
    <property type="project" value="TreeGrafter"/>
</dbReference>
<evidence type="ECO:0000256" key="6">
    <source>
        <dbReference type="ARBA" id="ARBA00022801"/>
    </source>
</evidence>
<comment type="caution">
    <text evidence="16">The sequence shown here is derived from an EMBL/GenBank/DDBJ whole genome shotgun (WGS) entry which is preliminary data.</text>
</comment>
<keyword evidence="9" id="KW-0326">Glycosidase</keyword>
<dbReference type="Proteomes" id="UP000835052">
    <property type="component" value="Unassembled WGS sequence"/>
</dbReference>
<evidence type="ECO:0000256" key="10">
    <source>
        <dbReference type="PIRSR" id="PIRSR000948-1"/>
    </source>
</evidence>
<dbReference type="GO" id="GO:0046872">
    <property type="term" value="F:metal ion binding"/>
    <property type="evidence" value="ECO:0007669"/>
    <property type="project" value="UniProtKB-KW"/>
</dbReference>
<evidence type="ECO:0000256" key="3">
    <source>
        <dbReference type="ARBA" id="ARBA00022525"/>
    </source>
</evidence>
<organism evidence="16 17">
    <name type="scientific">Caenorhabditis auriculariae</name>
    <dbReference type="NCBI Taxonomy" id="2777116"/>
    <lineage>
        <taxon>Eukaryota</taxon>
        <taxon>Metazoa</taxon>
        <taxon>Ecdysozoa</taxon>
        <taxon>Nematoda</taxon>
        <taxon>Chromadorea</taxon>
        <taxon>Rhabditida</taxon>
        <taxon>Rhabditina</taxon>
        <taxon>Rhabditomorpha</taxon>
        <taxon>Rhabditoidea</taxon>
        <taxon>Rhabditidae</taxon>
        <taxon>Peloderinae</taxon>
        <taxon>Caenorhabditis</taxon>
    </lineage>
</organism>
<comment type="similarity">
    <text evidence="2 9">Belongs to the acid sphingomyelinase family.</text>
</comment>
<feature type="binding site" evidence="10">
    <location>
        <position position="360"/>
    </location>
    <ligand>
        <name>Zn(2+)</name>
        <dbReference type="ChEBI" id="CHEBI:29105"/>
        <label>2</label>
    </ligand>
</feature>
<keyword evidence="3" id="KW-0964">Secreted</keyword>
<feature type="disulfide bond" evidence="11">
    <location>
        <begin position="536"/>
        <end position="548"/>
    </location>
</feature>
<comment type="subcellular location">
    <subcellularLocation>
        <location evidence="1">Secreted</location>
    </subcellularLocation>
</comment>
<dbReference type="PIRSF" id="PIRSF000948">
    <property type="entry name" value="Sphingomy_PDE"/>
    <property type="match status" value="1"/>
</dbReference>
<evidence type="ECO:0000256" key="13">
    <source>
        <dbReference type="SAM" id="SignalP"/>
    </source>
</evidence>
<dbReference type="PANTHER" id="PTHR10340">
    <property type="entry name" value="SPHINGOMYELIN PHOSPHODIESTERASE"/>
    <property type="match status" value="1"/>
</dbReference>
<feature type="binding site" evidence="10">
    <location>
        <position position="394"/>
    </location>
    <ligand>
        <name>Zn(2+)</name>
        <dbReference type="ChEBI" id="CHEBI:29105"/>
        <label>2</label>
    </ligand>
</feature>
<dbReference type="EC" id="3.1.4.12" evidence="9"/>